<organism evidence="1 2">
    <name type="scientific">Suillus plorans</name>
    <dbReference type="NCBI Taxonomy" id="116603"/>
    <lineage>
        <taxon>Eukaryota</taxon>
        <taxon>Fungi</taxon>
        <taxon>Dikarya</taxon>
        <taxon>Basidiomycota</taxon>
        <taxon>Agaricomycotina</taxon>
        <taxon>Agaricomycetes</taxon>
        <taxon>Agaricomycetidae</taxon>
        <taxon>Boletales</taxon>
        <taxon>Suillineae</taxon>
        <taxon>Suillaceae</taxon>
        <taxon>Suillus</taxon>
    </lineage>
</organism>
<accession>A0A9P7AH57</accession>
<proteinExistence type="predicted"/>
<dbReference type="GeneID" id="64597529"/>
<sequence length="216" mass="25206">MSSTLLRFSEIETKPYDVQVVQFWRGEEEPRRPYPLHWAIYVETSPGIGNTYQIAGDSQSYAIDIRLDQPHENPEDLRGSCIVGSVSRTELDAMETLLTRVVIVRDLPYWNSHNWVEDALGYLRRCCFFSIVGEIKLSGLQDNMCWLLEDWPGIEDAVEFVGDTNLACVQNNRHFRDSHQTFWRLHEIWRLKCAESERDNDEESDCELNLSDLFNL</sequence>
<dbReference type="EMBL" id="JABBWE010000060">
    <property type="protein sequence ID" value="KAG1789240.1"/>
    <property type="molecule type" value="Genomic_DNA"/>
</dbReference>
<dbReference type="Proteomes" id="UP000719766">
    <property type="component" value="Unassembled WGS sequence"/>
</dbReference>
<keyword evidence="2" id="KW-1185">Reference proteome</keyword>
<dbReference type="AlphaFoldDB" id="A0A9P7AH57"/>
<evidence type="ECO:0000313" key="1">
    <source>
        <dbReference type="EMBL" id="KAG1789240.1"/>
    </source>
</evidence>
<dbReference type="OrthoDB" id="37659at2759"/>
<dbReference type="InterPro" id="IPR046670">
    <property type="entry name" value="DUF6540"/>
</dbReference>
<reference evidence="1" key="1">
    <citation type="journal article" date="2020" name="New Phytol.">
        <title>Comparative genomics reveals dynamic genome evolution in host specialist ectomycorrhizal fungi.</title>
        <authorList>
            <person name="Lofgren L.A."/>
            <person name="Nguyen N.H."/>
            <person name="Vilgalys R."/>
            <person name="Ruytinx J."/>
            <person name="Liao H.L."/>
            <person name="Branco S."/>
            <person name="Kuo A."/>
            <person name="LaButti K."/>
            <person name="Lipzen A."/>
            <person name="Andreopoulos W."/>
            <person name="Pangilinan J."/>
            <person name="Riley R."/>
            <person name="Hundley H."/>
            <person name="Na H."/>
            <person name="Barry K."/>
            <person name="Grigoriev I.V."/>
            <person name="Stajich J.E."/>
            <person name="Kennedy P.G."/>
        </authorList>
    </citation>
    <scope>NUCLEOTIDE SEQUENCE</scope>
    <source>
        <strain evidence="1">S12</strain>
    </source>
</reference>
<gene>
    <name evidence="1" type="ORF">HD556DRAFT_1398493</name>
</gene>
<name>A0A9P7AH57_9AGAM</name>
<evidence type="ECO:0000313" key="2">
    <source>
        <dbReference type="Proteomes" id="UP000719766"/>
    </source>
</evidence>
<dbReference type="RefSeq" id="XP_041156342.1">
    <property type="nucleotide sequence ID" value="XM_041303765.1"/>
</dbReference>
<dbReference type="Pfam" id="PF20174">
    <property type="entry name" value="DUF6540"/>
    <property type="match status" value="1"/>
</dbReference>
<protein>
    <submittedName>
        <fullName evidence="1">Uncharacterized protein</fullName>
    </submittedName>
</protein>
<comment type="caution">
    <text evidence="1">The sequence shown here is derived from an EMBL/GenBank/DDBJ whole genome shotgun (WGS) entry which is preliminary data.</text>
</comment>